<keyword evidence="2" id="KW-0813">Transport</keyword>
<dbReference type="AlphaFoldDB" id="A0A934UMF5"/>
<evidence type="ECO:0000313" key="12">
    <source>
        <dbReference type="Proteomes" id="UP000613193"/>
    </source>
</evidence>
<keyword evidence="4 10" id="KW-1133">Transmembrane helix</keyword>
<evidence type="ECO:0000313" key="11">
    <source>
        <dbReference type="EMBL" id="MBK0378832.1"/>
    </source>
</evidence>
<feature type="transmembrane region" description="Helical" evidence="10">
    <location>
        <begin position="107"/>
        <end position="130"/>
    </location>
</feature>
<dbReference type="SUPFAM" id="SSF81340">
    <property type="entry name" value="Clc chloride channel"/>
    <property type="match status" value="1"/>
</dbReference>
<feature type="transmembrane region" description="Helical" evidence="10">
    <location>
        <begin position="291"/>
        <end position="310"/>
    </location>
</feature>
<dbReference type="PRINTS" id="PR00762">
    <property type="entry name" value="CLCHANNEL"/>
</dbReference>
<dbReference type="InterPro" id="IPR001807">
    <property type="entry name" value="ClC"/>
</dbReference>
<comment type="caution">
    <text evidence="11">The sequence shown here is derived from an EMBL/GenBank/DDBJ whole genome shotgun (WGS) entry which is preliminary data.</text>
</comment>
<protein>
    <submittedName>
        <fullName evidence="11">Chloride channel protein</fullName>
    </submittedName>
</protein>
<evidence type="ECO:0000256" key="8">
    <source>
        <dbReference type="ARBA" id="ARBA00023214"/>
    </source>
</evidence>
<comment type="subcellular location">
    <subcellularLocation>
        <location evidence="1">Membrane</location>
        <topology evidence="1">Multi-pass membrane protein</topology>
    </subcellularLocation>
</comment>
<evidence type="ECO:0000256" key="7">
    <source>
        <dbReference type="ARBA" id="ARBA00023173"/>
    </source>
</evidence>
<keyword evidence="6 10" id="KW-0472">Membrane</keyword>
<keyword evidence="8" id="KW-0868">Chloride</keyword>
<dbReference type="EMBL" id="JAEHFW010000001">
    <property type="protein sequence ID" value="MBK0378832.1"/>
    <property type="molecule type" value="Genomic_DNA"/>
</dbReference>
<feature type="transmembrane region" description="Helical" evidence="10">
    <location>
        <begin position="182"/>
        <end position="200"/>
    </location>
</feature>
<evidence type="ECO:0000256" key="3">
    <source>
        <dbReference type="ARBA" id="ARBA00022692"/>
    </source>
</evidence>
<gene>
    <name evidence="11" type="ORF">I5M19_05910</name>
</gene>
<feature type="transmembrane region" description="Helical" evidence="10">
    <location>
        <begin position="220"/>
        <end position="242"/>
    </location>
</feature>
<feature type="transmembrane region" description="Helical" evidence="10">
    <location>
        <begin position="150"/>
        <end position="170"/>
    </location>
</feature>
<keyword evidence="7" id="KW-0869">Chloride channel</keyword>
<evidence type="ECO:0000256" key="9">
    <source>
        <dbReference type="ARBA" id="ARBA00023303"/>
    </source>
</evidence>
<feature type="transmembrane region" description="Helical" evidence="10">
    <location>
        <begin position="374"/>
        <end position="398"/>
    </location>
</feature>
<feature type="transmembrane region" description="Helical" evidence="10">
    <location>
        <begin position="322"/>
        <end position="344"/>
    </location>
</feature>
<dbReference type="CDD" id="cd00400">
    <property type="entry name" value="Voltage_gated_ClC"/>
    <property type="match status" value="1"/>
</dbReference>
<keyword evidence="9" id="KW-0407">Ion channel</keyword>
<evidence type="ECO:0000256" key="6">
    <source>
        <dbReference type="ARBA" id="ARBA00023136"/>
    </source>
</evidence>
<dbReference type="PANTHER" id="PTHR43427:SF6">
    <property type="entry name" value="CHLORIDE CHANNEL PROTEIN CLC-E"/>
    <property type="match status" value="1"/>
</dbReference>
<keyword evidence="12" id="KW-1185">Reference proteome</keyword>
<evidence type="ECO:0000256" key="10">
    <source>
        <dbReference type="SAM" id="Phobius"/>
    </source>
</evidence>
<keyword evidence="3 10" id="KW-0812">Transmembrane</keyword>
<reference evidence="11" key="1">
    <citation type="submission" date="2020-12" db="EMBL/GenBank/DDBJ databases">
        <title>Bacterial novel species Mucilaginibacter sp. SD-g isolated from soil.</title>
        <authorList>
            <person name="Jung H.-Y."/>
        </authorList>
    </citation>
    <scope>NUCLEOTIDE SEQUENCE</scope>
    <source>
        <strain evidence="11">SD-g</strain>
    </source>
</reference>
<organism evidence="11 12">
    <name type="scientific">Mucilaginibacter segetis</name>
    <dbReference type="NCBI Taxonomy" id="2793071"/>
    <lineage>
        <taxon>Bacteria</taxon>
        <taxon>Pseudomonadati</taxon>
        <taxon>Bacteroidota</taxon>
        <taxon>Sphingobacteriia</taxon>
        <taxon>Sphingobacteriales</taxon>
        <taxon>Sphingobacteriaceae</taxon>
        <taxon>Mucilaginibacter</taxon>
    </lineage>
</organism>
<accession>A0A934UMF5</accession>
<dbReference type="Pfam" id="PF00654">
    <property type="entry name" value="Voltage_CLC"/>
    <property type="match status" value="1"/>
</dbReference>
<evidence type="ECO:0000256" key="1">
    <source>
        <dbReference type="ARBA" id="ARBA00004141"/>
    </source>
</evidence>
<feature type="transmembrane region" description="Helical" evidence="10">
    <location>
        <begin position="254"/>
        <end position="271"/>
    </location>
</feature>
<name>A0A934UMF5_9SPHI</name>
<dbReference type="GO" id="GO:0034707">
    <property type="term" value="C:chloride channel complex"/>
    <property type="evidence" value="ECO:0007669"/>
    <property type="project" value="UniProtKB-KW"/>
</dbReference>
<dbReference type="GO" id="GO:0005254">
    <property type="term" value="F:chloride channel activity"/>
    <property type="evidence" value="ECO:0007669"/>
    <property type="project" value="UniProtKB-KW"/>
</dbReference>
<feature type="transmembrane region" description="Helical" evidence="10">
    <location>
        <begin position="51"/>
        <end position="71"/>
    </location>
</feature>
<dbReference type="InterPro" id="IPR050368">
    <property type="entry name" value="ClC-type_chloride_channel"/>
</dbReference>
<sequence>MRKKIILKGYFNLFIGSLIVGILSFLLAISLKTLTAYFQEGLFEKVKHMRLLFVVLPSVGITSIYFTRKYIFKGKQNKGIKEIFQTLDKRKNELPFYKIPSHYINGFLTVVFGGSTGVEVSTVVATAAIGASAYKKNEIANSYKTELVCAGVAAGVTALFGSPIAGLLFAIEAISRKASKTLIFSCSIAVITSWACMYQFGNQPLFNFAINGWNKEAIPYMLLLSILAAMLGVYFTKTVIFIKSRFAAIKNNFLRVNTGALIVGVSIFFFPQLYGDSYHAIPQLVNSSRNISAGLIGLLLILALLKPLIASFTLGAGGDGGVFAPSLVSGAMLGILIAVFFNFYFHTHLIILNFALIGAAAMLSAALHAPMTALFLTCGLVVGGFKLFIPVLVGVLLAKSIAKYLCNYTVYSYKRTSS</sequence>
<evidence type="ECO:0000256" key="5">
    <source>
        <dbReference type="ARBA" id="ARBA00023065"/>
    </source>
</evidence>
<dbReference type="PANTHER" id="PTHR43427">
    <property type="entry name" value="CHLORIDE CHANNEL PROTEIN CLC-E"/>
    <property type="match status" value="1"/>
</dbReference>
<proteinExistence type="predicted"/>
<dbReference type="Proteomes" id="UP000613193">
    <property type="component" value="Unassembled WGS sequence"/>
</dbReference>
<evidence type="ECO:0000256" key="2">
    <source>
        <dbReference type="ARBA" id="ARBA00022448"/>
    </source>
</evidence>
<evidence type="ECO:0000256" key="4">
    <source>
        <dbReference type="ARBA" id="ARBA00022989"/>
    </source>
</evidence>
<dbReference type="RefSeq" id="WP_200065262.1">
    <property type="nucleotide sequence ID" value="NZ_JAEHFW010000001.1"/>
</dbReference>
<dbReference type="InterPro" id="IPR014743">
    <property type="entry name" value="Cl-channel_core"/>
</dbReference>
<feature type="transmembrane region" description="Helical" evidence="10">
    <location>
        <begin position="12"/>
        <end position="31"/>
    </location>
</feature>
<dbReference type="Gene3D" id="1.10.3080.10">
    <property type="entry name" value="Clc chloride channel"/>
    <property type="match status" value="1"/>
</dbReference>
<keyword evidence="5" id="KW-0406">Ion transport</keyword>
<feature type="transmembrane region" description="Helical" evidence="10">
    <location>
        <begin position="350"/>
        <end position="367"/>
    </location>
</feature>